<sequence>MSAEVPSGISEAAAVQGQTIAMGAIAARDSCNTPASDVYSFGMCLYELVSKHEPYVDELKHMRLDELLVRVSDPADPLRPCAPPWDTHAKQFSCPMELLELMSECWHQNPLRRPSAAELHERLEKIYDAMPEPPPPPMDAGRRLLSQFGTSLPGSMTKALQEGRRPDPVTYDCCSVVFSDIKGFTKLSASMTPEKVDAMVERLFVKFEAIAADRGVTKIDTIGDCFVAVAGLPKVCRDHALRATEFAHDCADAAAETLVDEENAKRGAVQVRFGINTGPVVAGVTGGKFTIYGDTVNVAARMEALSSPGKVNVAARTRQALLELCGTPRAKQMMAQRLHERGKLKVKLEEYPCWWLDKPPISSRSVLESQASTDSIPHDDDAEEDGAHALGVGDASAPRAQRSLSNSSSKRGIGLIASIRSLSGGLVSGD</sequence>
<evidence type="ECO:0000256" key="3">
    <source>
        <dbReference type="ARBA" id="ARBA00022692"/>
    </source>
</evidence>
<keyword evidence="7" id="KW-0456">Lyase</keyword>
<protein>
    <recommendedName>
        <fullName evidence="2">guanylate cyclase</fullName>
        <ecNumber evidence="2">4.6.1.2</ecNumber>
    </recommendedName>
</protein>
<dbReference type="SUPFAM" id="SSF56112">
    <property type="entry name" value="Protein kinase-like (PK-like)"/>
    <property type="match status" value="1"/>
</dbReference>
<feature type="domain" description="Guanylate cyclase" evidence="11">
    <location>
        <begin position="175"/>
        <end position="303"/>
    </location>
</feature>
<comment type="subcellular location">
    <subcellularLocation>
        <location evidence="1">Membrane</location>
        <topology evidence="1">Single-pass membrane protein</topology>
    </subcellularLocation>
</comment>
<dbReference type="PANTHER" id="PTHR11920">
    <property type="entry name" value="GUANYLYL CYCLASE"/>
    <property type="match status" value="1"/>
</dbReference>
<dbReference type="InterPro" id="IPR050401">
    <property type="entry name" value="Cyclic_nucleotide_synthase"/>
</dbReference>
<dbReference type="PANTHER" id="PTHR11920:SF335">
    <property type="entry name" value="GUANYLATE CYCLASE"/>
    <property type="match status" value="1"/>
</dbReference>
<dbReference type="EMBL" id="HBDZ01007297">
    <property type="protein sequence ID" value="CAD8238243.1"/>
    <property type="molecule type" value="Transcribed_RNA"/>
</dbReference>
<feature type="region of interest" description="Disordered" evidence="9">
    <location>
        <begin position="366"/>
        <end position="410"/>
    </location>
</feature>
<dbReference type="InterPro" id="IPR001245">
    <property type="entry name" value="Ser-Thr/Tyr_kinase_cat_dom"/>
</dbReference>
<dbReference type="GO" id="GO:0004672">
    <property type="term" value="F:protein kinase activity"/>
    <property type="evidence" value="ECO:0007669"/>
    <property type="project" value="InterPro"/>
</dbReference>
<dbReference type="GO" id="GO:0004383">
    <property type="term" value="F:guanylate cyclase activity"/>
    <property type="evidence" value="ECO:0007669"/>
    <property type="project" value="UniProtKB-EC"/>
</dbReference>
<evidence type="ECO:0000256" key="4">
    <source>
        <dbReference type="ARBA" id="ARBA00022741"/>
    </source>
</evidence>
<dbReference type="SMART" id="SM00044">
    <property type="entry name" value="CYCc"/>
    <property type="match status" value="1"/>
</dbReference>
<gene>
    <name evidence="12" type="ORF">PCOL08062_LOCUS5572</name>
</gene>
<organism evidence="12">
    <name type="scientific">Prasinoderma coloniale</name>
    <dbReference type="NCBI Taxonomy" id="156133"/>
    <lineage>
        <taxon>Eukaryota</taxon>
        <taxon>Viridiplantae</taxon>
        <taxon>Prasinodermophyta</taxon>
        <taxon>Prasinodermophyceae</taxon>
        <taxon>Prasinodermales</taxon>
        <taxon>Prasinodermaceae</taxon>
        <taxon>Prasinoderma</taxon>
    </lineage>
</organism>
<evidence type="ECO:0000256" key="8">
    <source>
        <dbReference type="ARBA" id="ARBA00023293"/>
    </source>
</evidence>
<dbReference type="InterPro" id="IPR001054">
    <property type="entry name" value="A/G_cyclase"/>
</dbReference>
<dbReference type="GO" id="GO:0004016">
    <property type="term" value="F:adenylate cyclase activity"/>
    <property type="evidence" value="ECO:0007669"/>
    <property type="project" value="TreeGrafter"/>
</dbReference>
<feature type="domain" description="Protein kinase" evidence="10">
    <location>
        <begin position="1"/>
        <end position="123"/>
    </location>
</feature>
<dbReference type="GO" id="GO:0001653">
    <property type="term" value="F:peptide receptor activity"/>
    <property type="evidence" value="ECO:0007669"/>
    <property type="project" value="TreeGrafter"/>
</dbReference>
<dbReference type="GO" id="GO:0035556">
    <property type="term" value="P:intracellular signal transduction"/>
    <property type="evidence" value="ECO:0007669"/>
    <property type="project" value="InterPro"/>
</dbReference>
<evidence type="ECO:0000256" key="1">
    <source>
        <dbReference type="ARBA" id="ARBA00004167"/>
    </source>
</evidence>
<keyword evidence="4" id="KW-0547">Nucleotide-binding</keyword>
<evidence type="ECO:0000256" key="6">
    <source>
        <dbReference type="ARBA" id="ARBA00023136"/>
    </source>
</evidence>
<evidence type="ECO:0000313" key="12">
    <source>
        <dbReference type="EMBL" id="CAD8238243.1"/>
    </source>
</evidence>
<accession>A0A7R9TKJ6</accession>
<name>A0A7R9TKJ6_9VIRI</name>
<dbReference type="Gene3D" id="3.30.70.1230">
    <property type="entry name" value="Nucleotide cyclase"/>
    <property type="match status" value="1"/>
</dbReference>
<dbReference type="SUPFAM" id="SSF55073">
    <property type="entry name" value="Nucleotide cyclase"/>
    <property type="match status" value="1"/>
</dbReference>
<keyword evidence="5" id="KW-1133">Transmembrane helix</keyword>
<dbReference type="Pfam" id="PF07714">
    <property type="entry name" value="PK_Tyr_Ser-Thr"/>
    <property type="match status" value="1"/>
</dbReference>
<feature type="compositionally biased region" description="Polar residues" evidence="9">
    <location>
        <begin position="366"/>
        <end position="375"/>
    </location>
</feature>
<dbReference type="PROSITE" id="PS50011">
    <property type="entry name" value="PROTEIN_KINASE_DOM"/>
    <property type="match status" value="1"/>
</dbReference>
<evidence type="ECO:0000256" key="2">
    <source>
        <dbReference type="ARBA" id="ARBA00012202"/>
    </source>
</evidence>
<dbReference type="GO" id="GO:0005524">
    <property type="term" value="F:ATP binding"/>
    <property type="evidence" value="ECO:0007669"/>
    <property type="project" value="InterPro"/>
</dbReference>
<evidence type="ECO:0000259" key="10">
    <source>
        <dbReference type="PROSITE" id="PS50011"/>
    </source>
</evidence>
<keyword evidence="6" id="KW-0472">Membrane</keyword>
<dbReference type="EC" id="4.6.1.2" evidence="2"/>
<evidence type="ECO:0000256" key="7">
    <source>
        <dbReference type="ARBA" id="ARBA00023239"/>
    </source>
</evidence>
<dbReference type="InterPro" id="IPR000719">
    <property type="entry name" value="Prot_kinase_dom"/>
</dbReference>
<dbReference type="InterPro" id="IPR011009">
    <property type="entry name" value="Kinase-like_dom_sf"/>
</dbReference>
<dbReference type="Pfam" id="PF00211">
    <property type="entry name" value="Guanylate_cyc"/>
    <property type="match status" value="1"/>
</dbReference>
<evidence type="ECO:0000256" key="5">
    <source>
        <dbReference type="ARBA" id="ARBA00022989"/>
    </source>
</evidence>
<dbReference type="GO" id="GO:0007168">
    <property type="term" value="P:receptor guanylyl cyclase signaling pathway"/>
    <property type="evidence" value="ECO:0007669"/>
    <property type="project" value="TreeGrafter"/>
</dbReference>
<keyword evidence="8" id="KW-0141">cGMP biosynthesis</keyword>
<dbReference type="AlphaFoldDB" id="A0A7R9TKJ6"/>
<reference evidence="12" key="1">
    <citation type="submission" date="2021-01" db="EMBL/GenBank/DDBJ databases">
        <authorList>
            <person name="Corre E."/>
            <person name="Pelletier E."/>
            <person name="Niang G."/>
            <person name="Scheremetjew M."/>
            <person name="Finn R."/>
            <person name="Kale V."/>
            <person name="Holt S."/>
            <person name="Cochrane G."/>
            <person name="Meng A."/>
            <person name="Brown T."/>
            <person name="Cohen L."/>
        </authorList>
    </citation>
    <scope>NUCLEOTIDE SEQUENCE</scope>
    <source>
        <strain evidence="12">CCMP1413</strain>
    </source>
</reference>
<dbReference type="InterPro" id="IPR029787">
    <property type="entry name" value="Nucleotide_cyclase"/>
</dbReference>
<dbReference type="Gene3D" id="1.10.510.10">
    <property type="entry name" value="Transferase(Phosphotransferase) domain 1"/>
    <property type="match status" value="1"/>
</dbReference>
<proteinExistence type="predicted"/>
<evidence type="ECO:0000259" key="11">
    <source>
        <dbReference type="PROSITE" id="PS50125"/>
    </source>
</evidence>
<dbReference type="GO" id="GO:0005886">
    <property type="term" value="C:plasma membrane"/>
    <property type="evidence" value="ECO:0007669"/>
    <property type="project" value="TreeGrafter"/>
</dbReference>
<evidence type="ECO:0000256" key="9">
    <source>
        <dbReference type="SAM" id="MobiDB-lite"/>
    </source>
</evidence>
<keyword evidence="3" id="KW-0812">Transmembrane</keyword>
<dbReference type="PROSITE" id="PS50125">
    <property type="entry name" value="GUANYLATE_CYCLASE_2"/>
    <property type="match status" value="1"/>
</dbReference>
<dbReference type="CDD" id="cd07302">
    <property type="entry name" value="CHD"/>
    <property type="match status" value="1"/>
</dbReference>